<dbReference type="Gene3D" id="2.60.200.40">
    <property type="match status" value="1"/>
</dbReference>
<dbReference type="AlphaFoldDB" id="A2HIL2"/>
<keyword evidence="4 6" id="KW-0418">Kinase</keyword>
<proteinExistence type="inferred from homology"/>
<organism evidence="8 9">
    <name type="scientific">Trichomonas vaginalis (strain ATCC PRA-98 / G3)</name>
    <dbReference type="NCBI Taxonomy" id="412133"/>
    <lineage>
        <taxon>Eukaryota</taxon>
        <taxon>Metamonada</taxon>
        <taxon>Parabasalia</taxon>
        <taxon>Trichomonadida</taxon>
        <taxon>Trichomonadidae</taxon>
        <taxon>Trichomonas</taxon>
    </lineage>
</organism>
<evidence type="ECO:0000256" key="3">
    <source>
        <dbReference type="ARBA" id="ARBA00022741"/>
    </source>
</evidence>
<dbReference type="OrthoDB" id="242257at2759"/>
<comment type="similarity">
    <text evidence="1 6">Belongs to the eukaryotic diacylglycerol kinase family.</text>
</comment>
<reference evidence="8" key="1">
    <citation type="submission" date="2006-10" db="EMBL/GenBank/DDBJ databases">
        <authorList>
            <person name="Amadeo P."/>
            <person name="Zhao Q."/>
            <person name="Wortman J."/>
            <person name="Fraser-Liggett C."/>
            <person name="Carlton J."/>
        </authorList>
    </citation>
    <scope>NUCLEOTIDE SEQUENCE</scope>
    <source>
        <strain evidence="8">G3</strain>
    </source>
</reference>
<dbReference type="Pfam" id="PF00609">
    <property type="entry name" value="DAGK_acc"/>
    <property type="match status" value="1"/>
</dbReference>
<dbReference type="InterPro" id="IPR001206">
    <property type="entry name" value="Diacylglycerol_kinase_cat_dom"/>
</dbReference>
<dbReference type="OMA" id="CQFDGEE"/>
<keyword evidence="9" id="KW-1185">Reference proteome</keyword>
<evidence type="ECO:0000256" key="5">
    <source>
        <dbReference type="ARBA" id="ARBA00022840"/>
    </source>
</evidence>
<dbReference type="InParanoid" id="A2HIL2"/>
<dbReference type="STRING" id="5722.A2HIL2"/>
<evidence type="ECO:0000256" key="6">
    <source>
        <dbReference type="RuleBase" id="RU361128"/>
    </source>
</evidence>
<protein>
    <recommendedName>
        <fullName evidence="6">Diacylglycerol kinase</fullName>
        <shortName evidence="6">DAG kinase</shortName>
        <ecNumber evidence="6">2.7.1.107</ecNumber>
    </recommendedName>
</protein>
<name>A2HIL2_TRIV3</name>
<sequence>MSRPVLVFINPASGANLAGRFMDKIKDIEGVHYVRLPDEQHTFAETYKDLLQNHELRIVAAGGDGTVNWVVSLMSKITPLDSDDWKPPIAVCPFGTGNDMSRSLGWGGGMSERGLKKAAKFIENVRTSDHIEKGDIWKIKMTRTDISEVSEKQMLNYFSIGVDADMAHRFETCRHCCRCCFCCHCMALALYVPMGVAALCGNPDLRKFTEIKVTDTDEQGVEATKTLDFKCGQKTFVMQNISSIYGGKDLWRLKIPRSHSDKKLECSIEGGSFKLGLMQLGIPTQTPLCQATSVNITTDEPCVFQIDGEADILNGPGVFEVISTGSYPFLSKK</sequence>
<dbReference type="PANTHER" id="PTHR11255:SF121">
    <property type="entry name" value="DIACYLGLYCEROL KINASE (ATP)"/>
    <property type="match status" value="1"/>
</dbReference>
<evidence type="ECO:0000256" key="4">
    <source>
        <dbReference type="ARBA" id="ARBA00022777"/>
    </source>
</evidence>
<keyword evidence="5 6" id="KW-0067">ATP-binding</keyword>
<evidence type="ECO:0000313" key="8">
    <source>
        <dbReference type="EMBL" id="EAX70755.1"/>
    </source>
</evidence>
<dbReference type="PANTHER" id="PTHR11255">
    <property type="entry name" value="DIACYLGLYCEROL KINASE"/>
    <property type="match status" value="1"/>
</dbReference>
<dbReference type="GO" id="GO:0007200">
    <property type="term" value="P:phospholipase C-activating G protein-coupled receptor signaling pathway"/>
    <property type="evidence" value="ECO:0007669"/>
    <property type="project" value="InterPro"/>
</dbReference>
<dbReference type="Proteomes" id="UP000001542">
    <property type="component" value="Unassembled WGS sequence"/>
</dbReference>
<evidence type="ECO:0000313" key="9">
    <source>
        <dbReference type="Proteomes" id="UP000001542"/>
    </source>
</evidence>
<dbReference type="EMBL" id="DS135510">
    <property type="protein sequence ID" value="EAX70755.1"/>
    <property type="molecule type" value="Genomic_DNA"/>
</dbReference>
<keyword evidence="3 6" id="KW-0547">Nucleotide-binding</keyword>
<dbReference type="GO" id="GO:0016020">
    <property type="term" value="C:membrane"/>
    <property type="evidence" value="ECO:0000318"/>
    <property type="project" value="GO_Central"/>
</dbReference>
<dbReference type="InterPro" id="IPR017438">
    <property type="entry name" value="ATP-NAD_kinase_N"/>
</dbReference>
<evidence type="ECO:0000256" key="1">
    <source>
        <dbReference type="ARBA" id="ARBA00009280"/>
    </source>
</evidence>
<accession>A2HIL2</accession>
<dbReference type="InterPro" id="IPR037607">
    <property type="entry name" value="DGK"/>
</dbReference>
<dbReference type="EC" id="2.7.1.107" evidence="6"/>
<dbReference type="SMART" id="SM00046">
    <property type="entry name" value="DAGKc"/>
    <property type="match status" value="1"/>
</dbReference>
<dbReference type="Pfam" id="PF00781">
    <property type="entry name" value="DAGK_cat"/>
    <property type="match status" value="1"/>
</dbReference>
<feature type="domain" description="DAGKc" evidence="7">
    <location>
        <begin position="1"/>
        <end position="144"/>
    </location>
</feature>
<comment type="catalytic activity">
    <reaction evidence="6">
        <text>a 1,2-diacyl-sn-glycerol + ATP = a 1,2-diacyl-sn-glycero-3-phosphate + ADP + H(+)</text>
        <dbReference type="Rhea" id="RHEA:10272"/>
        <dbReference type="ChEBI" id="CHEBI:15378"/>
        <dbReference type="ChEBI" id="CHEBI:17815"/>
        <dbReference type="ChEBI" id="CHEBI:30616"/>
        <dbReference type="ChEBI" id="CHEBI:58608"/>
        <dbReference type="ChEBI" id="CHEBI:456216"/>
        <dbReference type="EC" id="2.7.1.107"/>
    </reaction>
</comment>
<dbReference type="FunFam" id="3.40.50.10330:FF:000039">
    <property type="entry name" value="Diacylglycerol kinase"/>
    <property type="match status" value="1"/>
</dbReference>
<dbReference type="GO" id="GO:0035556">
    <property type="term" value="P:intracellular signal transduction"/>
    <property type="evidence" value="ECO:0000318"/>
    <property type="project" value="GO_Central"/>
</dbReference>
<evidence type="ECO:0000256" key="2">
    <source>
        <dbReference type="ARBA" id="ARBA00022679"/>
    </source>
</evidence>
<gene>
    <name evidence="8" type="ORF">TVAG_588420</name>
</gene>
<dbReference type="VEuPathDB" id="TrichDB:TVAG_588420"/>
<dbReference type="SUPFAM" id="SSF111331">
    <property type="entry name" value="NAD kinase/diacylglycerol kinase-like"/>
    <property type="match status" value="1"/>
</dbReference>
<dbReference type="InterPro" id="IPR000756">
    <property type="entry name" value="Diacylglycerol_kin_accessory"/>
</dbReference>
<dbReference type="VEuPathDB" id="TrichDB:TVAGG3_0911880"/>
<dbReference type="GO" id="GO:0005524">
    <property type="term" value="F:ATP binding"/>
    <property type="evidence" value="ECO:0007669"/>
    <property type="project" value="UniProtKB-KW"/>
</dbReference>
<dbReference type="Gene3D" id="3.40.50.10330">
    <property type="entry name" value="Probable inorganic polyphosphate/atp-NAD kinase, domain 1"/>
    <property type="match status" value="1"/>
</dbReference>
<dbReference type="eggNOG" id="KOG1169">
    <property type="taxonomic scope" value="Eukaryota"/>
</dbReference>
<dbReference type="GO" id="GO:0004143">
    <property type="term" value="F:ATP-dependent diacylglycerol kinase activity"/>
    <property type="evidence" value="ECO:0000318"/>
    <property type="project" value="GO_Central"/>
</dbReference>
<reference evidence="8" key="2">
    <citation type="journal article" date="2007" name="Science">
        <title>Draft genome sequence of the sexually transmitted pathogen Trichomonas vaginalis.</title>
        <authorList>
            <person name="Carlton J.M."/>
            <person name="Hirt R.P."/>
            <person name="Silva J.C."/>
            <person name="Delcher A.L."/>
            <person name="Schatz M."/>
            <person name="Zhao Q."/>
            <person name="Wortman J.R."/>
            <person name="Bidwell S.L."/>
            <person name="Alsmark U.C.M."/>
            <person name="Besteiro S."/>
            <person name="Sicheritz-Ponten T."/>
            <person name="Noel C.J."/>
            <person name="Dacks J.B."/>
            <person name="Foster P.G."/>
            <person name="Simillion C."/>
            <person name="Van de Peer Y."/>
            <person name="Miranda-Saavedra D."/>
            <person name="Barton G.J."/>
            <person name="Westrop G.D."/>
            <person name="Mueller S."/>
            <person name="Dessi D."/>
            <person name="Fiori P.L."/>
            <person name="Ren Q."/>
            <person name="Paulsen I."/>
            <person name="Zhang H."/>
            <person name="Bastida-Corcuera F.D."/>
            <person name="Simoes-Barbosa A."/>
            <person name="Brown M.T."/>
            <person name="Hayes R.D."/>
            <person name="Mukherjee M."/>
            <person name="Okumura C.Y."/>
            <person name="Schneider R."/>
            <person name="Smith A.J."/>
            <person name="Vanacova S."/>
            <person name="Villalvazo M."/>
            <person name="Haas B.J."/>
            <person name="Pertea M."/>
            <person name="Feldblyum T.V."/>
            <person name="Utterback T.R."/>
            <person name="Shu C.L."/>
            <person name="Osoegawa K."/>
            <person name="de Jong P.J."/>
            <person name="Hrdy I."/>
            <person name="Horvathova L."/>
            <person name="Zubacova Z."/>
            <person name="Dolezal P."/>
            <person name="Malik S.B."/>
            <person name="Logsdon J.M. Jr."/>
            <person name="Henze K."/>
            <person name="Gupta A."/>
            <person name="Wang C.C."/>
            <person name="Dunne R.L."/>
            <person name="Upcroft J.A."/>
            <person name="Upcroft P."/>
            <person name="White O."/>
            <person name="Salzberg S.L."/>
            <person name="Tang P."/>
            <person name="Chiu C.-H."/>
            <person name="Lee Y.-S."/>
            <person name="Embley T.M."/>
            <person name="Coombs G.H."/>
            <person name="Mottram J.C."/>
            <person name="Tachezy J."/>
            <person name="Fraser-Liggett C.M."/>
            <person name="Johnson P.J."/>
        </authorList>
    </citation>
    <scope>NUCLEOTIDE SEQUENCE [LARGE SCALE GENOMIC DNA]</scope>
    <source>
        <strain evidence="8">G3</strain>
    </source>
</reference>
<dbReference type="SMART" id="SM00045">
    <property type="entry name" value="DAGKa"/>
    <property type="match status" value="1"/>
</dbReference>
<keyword evidence="2 6" id="KW-0808">Transferase</keyword>
<dbReference type="PROSITE" id="PS50146">
    <property type="entry name" value="DAGK"/>
    <property type="match status" value="1"/>
</dbReference>
<dbReference type="GO" id="GO:0046486">
    <property type="term" value="P:glycerolipid metabolic process"/>
    <property type="evidence" value="ECO:0000318"/>
    <property type="project" value="GO_Central"/>
</dbReference>
<evidence type="ECO:0000259" key="7">
    <source>
        <dbReference type="PROSITE" id="PS50146"/>
    </source>
</evidence>
<dbReference type="InterPro" id="IPR016064">
    <property type="entry name" value="NAD/diacylglycerol_kinase_sf"/>
</dbReference>